<feature type="non-terminal residue" evidence="1">
    <location>
        <position position="115"/>
    </location>
</feature>
<sequence length="115" mass="12741">VALWSSFAFNGIQTSFAASSNEELINTAYFILQAHSCIYNSLKNIHQKGQLGIDIQGSWFVAQSHSLSKTDPSTEKALALDVDLFLQPLIGRDIAKEYFGLNVPHFSPEQIINVN</sequence>
<keyword evidence="2" id="KW-1185">Reference proteome</keyword>
<gene>
    <name evidence="1" type="ORF">MAR_009383</name>
</gene>
<evidence type="ECO:0000313" key="2">
    <source>
        <dbReference type="Proteomes" id="UP001164746"/>
    </source>
</evidence>
<reference evidence="1" key="1">
    <citation type="submission" date="2022-11" db="EMBL/GenBank/DDBJ databases">
        <title>Centuries of genome instability and evolution in soft-shell clam transmissible cancer (bioRxiv).</title>
        <authorList>
            <person name="Hart S.F.M."/>
            <person name="Yonemitsu M.A."/>
            <person name="Giersch R.M."/>
            <person name="Beal B.F."/>
            <person name="Arriagada G."/>
            <person name="Davis B.W."/>
            <person name="Ostrander E.A."/>
            <person name="Goff S.P."/>
            <person name="Metzger M.J."/>
        </authorList>
    </citation>
    <scope>NUCLEOTIDE SEQUENCE</scope>
    <source>
        <strain evidence="1">MELC-2E11</strain>
        <tissue evidence="1">Siphon/mantle</tissue>
    </source>
</reference>
<protein>
    <submittedName>
        <fullName evidence="1">Uncharacterized protein</fullName>
    </submittedName>
</protein>
<dbReference type="Proteomes" id="UP001164746">
    <property type="component" value="Chromosome 4"/>
</dbReference>
<organism evidence="1 2">
    <name type="scientific">Mya arenaria</name>
    <name type="common">Soft-shell clam</name>
    <dbReference type="NCBI Taxonomy" id="6604"/>
    <lineage>
        <taxon>Eukaryota</taxon>
        <taxon>Metazoa</taxon>
        <taxon>Spiralia</taxon>
        <taxon>Lophotrochozoa</taxon>
        <taxon>Mollusca</taxon>
        <taxon>Bivalvia</taxon>
        <taxon>Autobranchia</taxon>
        <taxon>Heteroconchia</taxon>
        <taxon>Euheterodonta</taxon>
        <taxon>Imparidentia</taxon>
        <taxon>Neoheterodontei</taxon>
        <taxon>Myida</taxon>
        <taxon>Myoidea</taxon>
        <taxon>Myidae</taxon>
        <taxon>Mya</taxon>
    </lineage>
</organism>
<proteinExistence type="predicted"/>
<feature type="non-terminal residue" evidence="1">
    <location>
        <position position="1"/>
    </location>
</feature>
<evidence type="ECO:0000313" key="1">
    <source>
        <dbReference type="EMBL" id="WAR02825.1"/>
    </source>
</evidence>
<dbReference type="EMBL" id="CP111015">
    <property type="protein sequence ID" value="WAR02825.1"/>
    <property type="molecule type" value="Genomic_DNA"/>
</dbReference>
<name>A0ABY7DYK7_MYAAR</name>
<dbReference type="Gene3D" id="3.20.20.80">
    <property type="entry name" value="Glycosidases"/>
    <property type="match status" value="1"/>
</dbReference>
<accession>A0ABY7DYK7</accession>